<dbReference type="Gene3D" id="2.30.130.10">
    <property type="entry name" value="PUA domain"/>
    <property type="match status" value="1"/>
</dbReference>
<dbReference type="Pfam" id="PF14810">
    <property type="entry name" value="TGT_C2"/>
    <property type="match status" value="1"/>
</dbReference>
<dbReference type="InterPro" id="IPR029402">
    <property type="entry name" value="TGT_C2"/>
</dbReference>
<dbReference type="GO" id="GO:0003723">
    <property type="term" value="F:RNA binding"/>
    <property type="evidence" value="ECO:0007669"/>
    <property type="project" value="InterPro"/>
</dbReference>
<comment type="similarity">
    <text evidence="2">Belongs to the archaeosine synthase type 1 family.</text>
</comment>
<feature type="region of interest" description="Disordered" evidence="4">
    <location>
        <begin position="66"/>
        <end position="90"/>
    </location>
</feature>
<dbReference type="AlphaFoldDB" id="A0A554N8F3"/>
<accession>A0A554N8F3</accession>
<dbReference type="OrthoDB" id="115061at2157"/>
<proteinExistence type="inferred from homology"/>
<dbReference type="Gene3D" id="3.20.20.105">
    <property type="entry name" value="Queuine tRNA-ribosyltransferase-like"/>
    <property type="match status" value="1"/>
</dbReference>
<dbReference type="Gene3D" id="3.10.450.90">
    <property type="entry name" value="ArcTGT, C2 domain"/>
    <property type="match status" value="1"/>
</dbReference>
<evidence type="ECO:0000259" key="5">
    <source>
        <dbReference type="SMART" id="SM00359"/>
    </source>
</evidence>
<reference evidence="6 7" key="1">
    <citation type="submission" date="2018-06" db="EMBL/GenBank/DDBJ databases">
        <title>Natronomonas sp. F16-60 a new haloarchaeon isolated from a solar saltern of Isla Cristina, Huelva, Spain.</title>
        <authorList>
            <person name="Duran-Viseras A."/>
            <person name="Sanchez-Porro C."/>
            <person name="Ventosa A."/>
        </authorList>
    </citation>
    <scope>NUCLEOTIDE SEQUENCE [LARGE SCALE GENOMIC DNA]</scope>
    <source>
        <strain evidence="6 7">F16-60</strain>
    </source>
</reference>
<dbReference type="InterPro" id="IPR036974">
    <property type="entry name" value="PUA_sf"/>
</dbReference>
<dbReference type="Gene3D" id="3.40.50.10630">
    <property type="entry name" value="Uracil-DNA glycosylase-like"/>
    <property type="match status" value="1"/>
</dbReference>
<dbReference type="InterPro" id="IPR002616">
    <property type="entry name" value="tRNA_ribo_trans-like"/>
</dbReference>
<dbReference type="RefSeq" id="WP_144262201.1">
    <property type="nucleotide sequence ID" value="NZ_QMDX01000006.1"/>
</dbReference>
<dbReference type="SUPFAM" id="SSF88697">
    <property type="entry name" value="PUA domain-like"/>
    <property type="match status" value="1"/>
</dbReference>
<dbReference type="Pfam" id="PF01702">
    <property type="entry name" value="TGT"/>
    <property type="match status" value="1"/>
</dbReference>
<dbReference type="Pfam" id="PF17884">
    <property type="entry name" value="DUF5591"/>
    <property type="match status" value="1"/>
</dbReference>
<dbReference type="InterPro" id="IPR036895">
    <property type="entry name" value="Uracil-DNA_glycosylase-like_sf"/>
</dbReference>
<evidence type="ECO:0000256" key="3">
    <source>
        <dbReference type="ARBA" id="ARBA00022694"/>
    </source>
</evidence>
<evidence type="ECO:0000256" key="4">
    <source>
        <dbReference type="SAM" id="MobiDB-lite"/>
    </source>
</evidence>
<evidence type="ECO:0000256" key="1">
    <source>
        <dbReference type="ARBA" id="ARBA00005030"/>
    </source>
</evidence>
<dbReference type="InterPro" id="IPR040777">
    <property type="entry name" value="DUF5591"/>
</dbReference>
<dbReference type="GO" id="GO:0002099">
    <property type="term" value="P:tRNA wobble guanine modification"/>
    <property type="evidence" value="ECO:0007669"/>
    <property type="project" value="TreeGrafter"/>
</dbReference>
<dbReference type="Proteomes" id="UP000319894">
    <property type="component" value="Unassembled WGS sequence"/>
</dbReference>
<gene>
    <name evidence="6" type="ORF">DP107_10930</name>
</gene>
<keyword evidence="6" id="KW-0808">Transferase</keyword>
<dbReference type="Pfam" id="PF01472">
    <property type="entry name" value="PUA"/>
    <property type="match status" value="1"/>
</dbReference>
<dbReference type="SUPFAM" id="SSF51713">
    <property type="entry name" value="tRNA-guanine transglycosylase"/>
    <property type="match status" value="1"/>
</dbReference>
<dbReference type="SMART" id="SM00359">
    <property type="entry name" value="PUA"/>
    <property type="match status" value="1"/>
</dbReference>
<dbReference type="EMBL" id="QMDX01000006">
    <property type="protein sequence ID" value="TSD13678.1"/>
    <property type="molecule type" value="Genomic_DNA"/>
</dbReference>
<dbReference type="InterPro" id="IPR015947">
    <property type="entry name" value="PUA-like_sf"/>
</dbReference>
<comment type="pathway">
    <text evidence="1">tRNA modification; archaeosine-tRNA biosynthesis.</text>
</comment>
<dbReference type="InParanoid" id="A0A554N8F3"/>
<dbReference type="GO" id="GO:0016740">
    <property type="term" value="F:transferase activity"/>
    <property type="evidence" value="ECO:0007669"/>
    <property type="project" value="UniProtKB-KW"/>
</dbReference>
<dbReference type="NCBIfam" id="TIGR00451">
    <property type="entry name" value="unchar_dom_2"/>
    <property type="match status" value="1"/>
</dbReference>
<keyword evidence="7" id="KW-1185">Reference proteome</keyword>
<dbReference type="CDD" id="cd21149">
    <property type="entry name" value="PUA_archaeosine_TGT"/>
    <property type="match status" value="1"/>
</dbReference>
<dbReference type="InterPro" id="IPR050076">
    <property type="entry name" value="ArchSynthase1/Queuine_TRR"/>
</dbReference>
<dbReference type="PANTHER" id="PTHR46499:SF2">
    <property type="entry name" value="ARCHAEOSINE SYNTHASE"/>
    <property type="match status" value="1"/>
</dbReference>
<dbReference type="PANTHER" id="PTHR46499">
    <property type="entry name" value="QUEUINE TRNA-RIBOSYLTRANSFERASE"/>
    <property type="match status" value="1"/>
</dbReference>
<dbReference type="UniPathway" id="UPA00393"/>
<name>A0A554N8F3_9EURY</name>
<evidence type="ECO:0000256" key="2">
    <source>
        <dbReference type="ARBA" id="ARBA00008906"/>
    </source>
</evidence>
<dbReference type="InterPro" id="IPR036511">
    <property type="entry name" value="TGT-like_sf"/>
</dbReference>
<dbReference type="SUPFAM" id="SSF88802">
    <property type="entry name" value="Pre-PUA domain"/>
    <property type="match status" value="1"/>
</dbReference>
<dbReference type="PROSITE" id="PS50890">
    <property type="entry name" value="PUA"/>
    <property type="match status" value="1"/>
</dbReference>
<keyword evidence="3" id="KW-0819">tRNA processing</keyword>
<dbReference type="NCBIfam" id="NF040592">
    <property type="entry name" value="tRNA_mod_ArcS"/>
    <property type="match status" value="1"/>
</dbReference>
<dbReference type="InterPro" id="IPR002478">
    <property type="entry name" value="PUA"/>
</dbReference>
<comment type="caution">
    <text evidence="6">The sequence shown here is derived from an EMBL/GenBank/DDBJ whole genome shotgun (WGS) entry which is preliminary data.</text>
</comment>
<feature type="domain" description="PUA" evidence="5">
    <location>
        <begin position="541"/>
        <end position="608"/>
    </location>
</feature>
<organism evidence="6 7">
    <name type="scientific">Haloglomus irregulare</name>
    <dbReference type="NCBI Taxonomy" id="2234134"/>
    <lineage>
        <taxon>Archaea</taxon>
        <taxon>Methanobacteriati</taxon>
        <taxon>Methanobacteriota</taxon>
        <taxon>Stenosarchaea group</taxon>
        <taxon>Halobacteria</taxon>
        <taxon>Halobacteriales</taxon>
        <taxon>Natronomonadaceae</taxon>
        <taxon>Haloglomus</taxon>
    </lineage>
</organism>
<dbReference type="FunCoup" id="A0A554N8F3">
    <property type="interactions" value="6"/>
</dbReference>
<protein>
    <submittedName>
        <fullName evidence="6">tRNA-ribosyltransferase</fullName>
    </submittedName>
</protein>
<dbReference type="InterPro" id="IPR038250">
    <property type="entry name" value="TGT_C2_sf"/>
</dbReference>
<sequence length="609" mass="66229">MTDHFEVHARDGAARIGEIRLDTPLRTPGLVGDRLHDAGSEWAAGRETPDGDPDALTLLPHRALPAGTPDSVRETFGGAGNAASADDAPAPDELDVASAVVVAPDTATDHGADAYVLSGGPALVGHAERFVDAVTTVRRAIPDDSALYLAGAATPANVAALVYAGVDLVDADRAHVRGTQGFYLTAEGEYFLEDLEELPCACPACRGGREAFDRRACAEHNVTALETALRTVRARIRDGRLRDYLEGQGRHESFPTSVLRRLDGEYAYVEERTPLFRRESLLAATEDTLRRPEIRRFADRVTSRYVPRFDDRPLLLVPCSATKPYSESQSHAQFHRAIDYRAHTVSMTSPIGVVPQELETTYPAQQYDSVVTGHWSETEYEFIAAVLARYLERADYPRVVSHLPADYRPIVDRALDRLDTVPPVEHTVVDHPTTEDSLASLAGALEGEDRFGKREREHHTVRALADYVFGAGAGDELFCDLRTGSRYPKLRALDAGIEPRPGDDTDDDGAVHLATMVPNYGTLSLTLAGARRWVESDVPTKRVEIDAFVPQGSVLAPGVIDADESIRVGDEVVVDGPEAFAVGRAQVHGRGMVDATRGIVVQVRHSVET</sequence>
<evidence type="ECO:0000313" key="7">
    <source>
        <dbReference type="Proteomes" id="UP000319894"/>
    </source>
</evidence>
<dbReference type="SUPFAM" id="SSF52141">
    <property type="entry name" value="Uracil-DNA glycosylase-like"/>
    <property type="match status" value="1"/>
</dbReference>
<dbReference type="InterPro" id="IPR053418">
    <property type="entry name" value="Archaeosine_synthase_1"/>
</dbReference>
<dbReference type="InterPro" id="IPR004521">
    <property type="entry name" value="Uncharacterised_CHP00451"/>
</dbReference>
<dbReference type="GO" id="GO:0005737">
    <property type="term" value="C:cytoplasm"/>
    <property type="evidence" value="ECO:0007669"/>
    <property type="project" value="TreeGrafter"/>
</dbReference>
<evidence type="ECO:0000313" key="6">
    <source>
        <dbReference type="EMBL" id="TSD13678.1"/>
    </source>
</evidence>